<organism evidence="4 5">
    <name type="scientific">Halobacteriovorax marinus</name>
    <dbReference type="NCBI Taxonomy" id="97084"/>
    <lineage>
        <taxon>Bacteria</taxon>
        <taxon>Pseudomonadati</taxon>
        <taxon>Bdellovibrionota</taxon>
        <taxon>Bacteriovoracia</taxon>
        <taxon>Bacteriovoracales</taxon>
        <taxon>Halobacteriovoraceae</taxon>
        <taxon>Halobacteriovorax</taxon>
    </lineage>
</organism>
<gene>
    <name evidence="4" type="ORF">A9Q84_12860</name>
</gene>
<dbReference type="Gene3D" id="3.30.450.40">
    <property type="match status" value="1"/>
</dbReference>
<evidence type="ECO:0000256" key="1">
    <source>
        <dbReference type="ARBA" id="ARBA00022741"/>
    </source>
</evidence>
<dbReference type="InterPro" id="IPR027417">
    <property type="entry name" value="P-loop_NTPase"/>
</dbReference>
<dbReference type="SUPFAM" id="SSF52540">
    <property type="entry name" value="P-loop containing nucleoside triphosphate hydrolases"/>
    <property type="match status" value="1"/>
</dbReference>
<dbReference type="Pfam" id="PF14532">
    <property type="entry name" value="Sigma54_activ_2"/>
    <property type="match status" value="1"/>
</dbReference>
<name>A0A1Y5FE90_9BACT</name>
<dbReference type="InterPro" id="IPR029016">
    <property type="entry name" value="GAF-like_dom_sf"/>
</dbReference>
<dbReference type="PROSITE" id="PS50045">
    <property type="entry name" value="SIGMA54_INTERACT_4"/>
    <property type="match status" value="1"/>
</dbReference>
<evidence type="ECO:0000313" key="4">
    <source>
        <dbReference type="EMBL" id="OUR97210.1"/>
    </source>
</evidence>
<feature type="domain" description="Sigma-54 factor interaction" evidence="3">
    <location>
        <begin position="421"/>
        <end position="515"/>
    </location>
</feature>
<dbReference type="InterPro" id="IPR058031">
    <property type="entry name" value="AAA_lid_NorR"/>
</dbReference>
<proteinExistence type="predicted"/>
<dbReference type="AlphaFoldDB" id="A0A1Y5FE90"/>
<dbReference type="EMBL" id="MAAO01000006">
    <property type="protein sequence ID" value="OUR97210.1"/>
    <property type="molecule type" value="Genomic_DNA"/>
</dbReference>
<keyword evidence="1" id="KW-0547">Nucleotide-binding</keyword>
<comment type="caution">
    <text evidence="4">The sequence shown here is derived from an EMBL/GenBank/DDBJ whole genome shotgun (WGS) entry which is preliminary data.</text>
</comment>
<dbReference type="Proteomes" id="UP000196531">
    <property type="component" value="Unassembled WGS sequence"/>
</dbReference>
<dbReference type="GO" id="GO:0006355">
    <property type="term" value="P:regulation of DNA-templated transcription"/>
    <property type="evidence" value="ECO:0007669"/>
    <property type="project" value="InterPro"/>
</dbReference>
<dbReference type="SUPFAM" id="SSF55781">
    <property type="entry name" value="GAF domain-like"/>
    <property type="match status" value="1"/>
</dbReference>
<reference evidence="5" key="1">
    <citation type="journal article" date="2017" name="Proc. Natl. Acad. Sci. U.S.A.">
        <title>Simulation of Deepwater Horizon oil plume reveals substrate specialization within a complex community of hydrocarbon-degraders.</title>
        <authorList>
            <person name="Hu P."/>
            <person name="Dubinsky E.A."/>
            <person name="Probst A.J."/>
            <person name="Wang J."/>
            <person name="Sieber C.M.K."/>
            <person name="Tom L.M."/>
            <person name="Gardinali P."/>
            <person name="Banfield J.F."/>
            <person name="Atlas R.M."/>
            <person name="Andersen G.L."/>
        </authorList>
    </citation>
    <scope>NUCLEOTIDE SEQUENCE [LARGE SCALE GENOMIC DNA]</scope>
</reference>
<evidence type="ECO:0000256" key="2">
    <source>
        <dbReference type="ARBA" id="ARBA00022840"/>
    </source>
</evidence>
<dbReference type="InterPro" id="IPR002078">
    <property type="entry name" value="Sigma_54_int"/>
</dbReference>
<dbReference type="Pfam" id="PF25601">
    <property type="entry name" value="AAA_lid_14"/>
    <property type="match status" value="1"/>
</dbReference>
<dbReference type="Gene3D" id="3.40.50.300">
    <property type="entry name" value="P-loop containing nucleotide triphosphate hydrolases"/>
    <property type="match status" value="1"/>
</dbReference>
<accession>A0A1Y5FE90</accession>
<dbReference type="Gene3D" id="1.10.8.60">
    <property type="match status" value="1"/>
</dbReference>
<evidence type="ECO:0000313" key="5">
    <source>
        <dbReference type="Proteomes" id="UP000196531"/>
    </source>
</evidence>
<evidence type="ECO:0000259" key="3">
    <source>
        <dbReference type="PROSITE" id="PS50045"/>
    </source>
</evidence>
<protein>
    <recommendedName>
        <fullName evidence="3">Sigma-54 factor interaction domain-containing protein</fullName>
    </recommendedName>
</protein>
<sequence length="568" mass="66019">MKKGLTNFKFYRSFRVKVATDDKIFLKLKILDGKKKGVIVNKELQLIDFNLFSLSFKSEFQIPVNSKVRIELYTKKIFNRWDLEVEGVVIRSFSEKAESLQFNYGVELIDQSEDSELKYFITDYISGFSGKSLKDFLIKSALSARKINVRDGIELFSLLNVLYKEFEENEIQDLINECVHLLQCEEVRMWKINIDSDRLENIYTNSGNSLLKESSFSKNDIGKCFTTSQSINTFFKDGKKRAEDEFETYNTLCLPLFNKEKKSIGVLQFNNKKGSGFSVTEESMAHFLAMVISKNFIHFVPKSKATAIAHLNPELEDSFIYFGCNQKSSAIRSTLKKLKYGRTNIHIIGEYGLGKAFFAKSLANYTDFEVFDCKDETKIEELLDISTPLSRDYSIILKNINHLNSDQQIKIYNWSQFHHCQFITTSHEDLKLQIDSGKFHKELFRKFTKSIFHLTPLRNRKEDILTIARYFVKIECQKRNLALKSFSDESIEFIKAYSWPENITQLEKLIKKSFMINSPDSLIIELEITQEEKAKTISEKIIRATDKSIHPFKIMNLINNALDREKAS</sequence>
<keyword evidence="2" id="KW-0067">ATP-binding</keyword>
<dbReference type="GO" id="GO:0005524">
    <property type="term" value="F:ATP binding"/>
    <property type="evidence" value="ECO:0007669"/>
    <property type="project" value="UniProtKB-KW"/>
</dbReference>
<dbReference type="PANTHER" id="PTHR32071">
    <property type="entry name" value="TRANSCRIPTIONAL REGULATORY PROTEIN"/>
    <property type="match status" value="1"/>
</dbReference>